<dbReference type="EMBL" id="CP022384">
    <property type="protein sequence ID" value="ATA81085.1"/>
    <property type="molecule type" value="Genomic_DNA"/>
</dbReference>
<evidence type="ECO:0000256" key="1">
    <source>
        <dbReference type="SAM" id="Phobius"/>
    </source>
</evidence>
<keyword evidence="3" id="KW-1185">Reference proteome</keyword>
<dbReference type="AlphaFoldDB" id="A0A250FA01"/>
<protein>
    <submittedName>
        <fullName evidence="2">Uncharacterized protein</fullName>
    </submittedName>
</protein>
<keyword evidence="1" id="KW-0472">Membrane</keyword>
<accession>A0A250FA01</accession>
<dbReference type="RefSeq" id="WP_095913007.1">
    <property type="nucleotide sequence ID" value="NZ_CP022384.1"/>
</dbReference>
<organism evidence="2 3">
    <name type="scientific">Capnocytophaga leadbetteri</name>
    <dbReference type="NCBI Taxonomy" id="327575"/>
    <lineage>
        <taxon>Bacteria</taxon>
        <taxon>Pseudomonadati</taxon>
        <taxon>Bacteroidota</taxon>
        <taxon>Flavobacteriia</taxon>
        <taxon>Flavobacteriales</taxon>
        <taxon>Flavobacteriaceae</taxon>
        <taxon>Capnocytophaga</taxon>
    </lineage>
</organism>
<keyword evidence="1" id="KW-0812">Transmembrane</keyword>
<dbReference type="KEGG" id="clk:CGC53_01305"/>
<keyword evidence="1" id="KW-1133">Transmembrane helix</keyword>
<name>A0A250FA01_9FLAO</name>
<evidence type="ECO:0000313" key="3">
    <source>
        <dbReference type="Proteomes" id="UP000217276"/>
    </source>
</evidence>
<dbReference type="Proteomes" id="UP000217276">
    <property type="component" value="Chromosome"/>
</dbReference>
<reference evidence="3" key="1">
    <citation type="submission" date="2017-06" db="EMBL/GenBank/DDBJ databases">
        <title>Capnocytophaga spp. assemblies.</title>
        <authorList>
            <person name="Gulvik C.A."/>
        </authorList>
    </citation>
    <scope>NUCLEOTIDE SEQUENCE [LARGE SCALE GENOMIC DNA]</scope>
    <source>
        <strain evidence="3">H6253</strain>
    </source>
</reference>
<proteinExistence type="predicted"/>
<evidence type="ECO:0000313" key="2">
    <source>
        <dbReference type="EMBL" id="ATA81085.1"/>
    </source>
</evidence>
<feature type="transmembrane region" description="Helical" evidence="1">
    <location>
        <begin position="99"/>
        <end position="117"/>
    </location>
</feature>
<sequence>MNVLDVVGTGLDMAQQAANVYDTFRGDRGTSDSSGTVVNQNHYHITKSPEEIALEKERIELQRQRDSFNRATQLSQQAEALRTQRKMVDSLTDRGEDNTAIYLLGGIVLLGIVFTVLKSKNNGK</sequence>
<gene>
    <name evidence="2" type="ORF">CGC53_01305</name>
</gene>